<dbReference type="Gene3D" id="3.40.50.1000">
    <property type="entry name" value="HAD superfamily/HAD-like"/>
    <property type="match status" value="1"/>
</dbReference>
<organism evidence="1 2">
    <name type="scientific">Paenibacillus hexagrammi</name>
    <dbReference type="NCBI Taxonomy" id="2908839"/>
    <lineage>
        <taxon>Bacteria</taxon>
        <taxon>Bacillati</taxon>
        <taxon>Bacillota</taxon>
        <taxon>Bacilli</taxon>
        <taxon>Bacillales</taxon>
        <taxon>Paenibacillaceae</taxon>
        <taxon>Paenibacillus</taxon>
    </lineage>
</organism>
<dbReference type="NCBIfam" id="TIGR01549">
    <property type="entry name" value="HAD-SF-IA-v1"/>
    <property type="match status" value="1"/>
</dbReference>
<evidence type="ECO:0000313" key="1">
    <source>
        <dbReference type="EMBL" id="UJF34704.1"/>
    </source>
</evidence>
<dbReference type="InterPro" id="IPR036412">
    <property type="entry name" value="HAD-like_sf"/>
</dbReference>
<dbReference type="PANTHER" id="PTHR47478">
    <property type="match status" value="1"/>
</dbReference>
<dbReference type="SFLD" id="SFLDG01129">
    <property type="entry name" value="C1.5:_HAD__Beta-PGM__Phosphata"/>
    <property type="match status" value="1"/>
</dbReference>
<dbReference type="SUPFAM" id="SSF56784">
    <property type="entry name" value="HAD-like"/>
    <property type="match status" value="1"/>
</dbReference>
<protein>
    <submittedName>
        <fullName evidence="1">HAD family hydrolase</fullName>
    </submittedName>
</protein>
<dbReference type="SFLD" id="SFLDS00003">
    <property type="entry name" value="Haloacid_Dehalogenase"/>
    <property type="match status" value="1"/>
</dbReference>
<dbReference type="Gene3D" id="1.20.120.710">
    <property type="entry name" value="Haloacid dehalogenase hydrolase-like domain"/>
    <property type="match status" value="1"/>
</dbReference>
<evidence type="ECO:0000313" key="2">
    <source>
        <dbReference type="Proteomes" id="UP001649230"/>
    </source>
</evidence>
<dbReference type="RefSeq" id="WP_235121278.1">
    <property type="nucleotide sequence ID" value="NZ_CP090978.1"/>
</dbReference>
<dbReference type="Pfam" id="PF00702">
    <property type="entry name" value="Hydrolase"/>
    <property type="match status" value="1"/>
</dbReference>
<dbReference type="Proteomes" id="UP001649230">
    <property type="component" value="Chromosome"/>
</dbReference>
<dbReference type="InterPro" id="IPR006439">
    <property type="entry name" value="HAD-SF_hydro_IA"/>
</dbReference>
<name>A0ABY3SN88_9BACL</name>
<dbReference type="NCBIfam" id="TIGR01509">
    <property type="entry name" value="HAD-SF-IA-v3"/>
    <property type="match status" value="1"/>
</dbReference>
<keyword evidence="1" id="KW-0378">Hydrolase</keyword>
<dbReference type="SFLD" id="SFLDG01135">
    <property type="entry name" value="C1.5.6:_HAD__Beta-PGM__Phospha"/>
    <property type="match status" value="1"/>
</dbReference>
<keyword evidence="2" id="KW-1185">Reference proteome</keyword>
<dbReference type="EMBL" id="CP090978">
    <property type="protein sequence ID" value="UJF34704.1"/>
    <property type="molecule type" value="Genomic_DNA"/>
</dbReference>
<dbReference type="PRINTS" id="PR00413">
    <property type="entry name" value="HADHALOGNASE"/>
</dbReference>
<sequence>MKLVLFDLDDTLFDFSRTWDIVLKRMFAEHTVTRVYETEAFFEAFQRKSDELYALYEQRICTIEEYRCRRLIETLKDYGCEMSTSQAMAFNLEFVRQYLDSLEPDKKVQDLLHKLEESYLLGIITNGPHDMQEAKLEKLGLKRFFQADRVWISNAVGVAKPDPRIYQMALDHFGVSPEDALFVGDSWPADVAGPIRIGMQAVWLNKYGKEPGRNAVPRAIIKELHELIDLLS</sequence>
<dbReference type="InterPro" id="IPR052550">
    <property type="entry name" value="Pyrimidine_5'-ntase_YjjG"/>
</dbReference>
<gene>
    <name evidence="1" type="ORF">L0M14_05915</name>
</gene>
<reference evidence="1 2" key="1">
    <citation type="journal article" date="2024" name="Int. J. Syst. Evol. Microbiol.">
        <title>Paenibacillus hexagrammi sp. nov., a novel bacterium isolated from the gut content of Hexagrammos agrammus.</title>
        <authorList>
            <person name="Jung H.K."/>
            <person name="Kim D.G."/>
            <person name="Zin H."/>
            <person name="Park J."/>
            <person name="Jung H."/>
            <person name="Kim Y.O."/>
            <person name="Kong H.J."/>
            <person name="Kim J.W."/>
            <person name="Kim Y.S."/>
        </authorList>
    </citation>
    <scope>NUCLEOTIDE SEQUENCE [LARGE SCALE GENOMIC DNA]</scope>
    <source>
        <strain evidence="1 2">YPD9-1</strain>
    </source>
</reference>
<accession>A0ABY3SN88</accession>
<dbReference type="GO" id="GO:0016787">
    <property type="term" value="F:hydrolase activity"/>
    <property type="evidence" value="ECO:0007669"/>
    <property type="project" value="UniProtKB-KW"/>
</dbReference>
<dbReference type="PANTHER" id="PTHR47478:SF1">
    <property type="entry name" value="PYRIMIDINE 5'-NUCLEOTIDASE YJJG"/>
    <property type="match status" value="1"/>
</dbReference>
<proteinExistence type="predicted"/>
<dbReference type="InterPro" id="IPR023214">
    <property type="entry name" value="HAD_sf"/>
</dbReference>